<dbReference type="Gene3D" id="3.30.420.10">
    <property type="entry name" value="Ribonuclease H-like superfamily/Ribonuclease H"/>
    <property type="match status" value="1"/>
</dbReference>
<organism evidence="5 6">
    <name type="scientific">Arsenicicoccus bolidensis</name>
    <dbReference type="NCBI Taxonomy" id="229480"/>
    <lineage>
        <taxon>Bacteria</taxon>
        <taxon>Bacillati</taxon>
        <taxon>Actinomycetota</taxon>
        <taxon>Actinomycetes</taxon>
        <taxon>Micrococcales</taxon>
        <taxon>Intrasporangiaceae</taxon>
        <taxon>Arsenicicoccus</taxon>
    </lineage>
</organism>
<evidence type="ECO:0000313" key="6">
    <source>
        <dbReference type="Proteomes" id="UP001521931"/>
    </source>
</evidence>
<dbReference type="InterPro" id="IPR012337">
    <property type="entry name" value="RNaseH-like_sf"/>
</dbReference>
<dbReference type="CDD" id="cd06127">
    <property type="entry name" value="DEDDh"/>
    <property type="match status" value="1"/>
</dbReference>
<accession>A0ABS9PY74</accession>
<dbReference type="RefSeq" id="WP_239261435.1">
    <property type="nucleotide sequence ID" value="NZ_JAKRCV010000001.1"/>
</dbReference>
<reference evidence="5 6" key="1">
    <citation type="submission" date="2022-02" db="EMBL/GenBank/DDBJ databases">
        <title>Uncovering new skin microbiome diversity through culturing and metagenomics.</title>
        <authorList>
            <person name="Conlan S."/>
            <person name="Deming C."/>
            <person name="Nisc Comparative Sequencing Program N."/>
            <person name="Segre J.A."/>
        </authorList>
    </citation>
    <scope>NUCLEOTIDE SEQUENCE [LARGE SCALE GENOMIC DNA]</scope>
    <source>
        <strain evidence="5 6">ACRQZ</strain>
    </source>
</reference>
<feature type="domain" description="Exonuclease" evidence="4">
    <location>
        <begin position="3"/>
        <end position="170"/>
    </location>
</feature>
<dbReference type="PANTHER" id="PTHR30231:SF4">
    <property type="entry name" value="PROTEIN NEN2"/>
    <property type="match status" value="1"/>
</dbReference>
<proteinExistence type="predicted"/>
<keyword evidence="3" id="KW-0269">Exonuclease</keyword>
<evidence type="ECO:0000259" key="4">
    <source>
        <dbReference type="SMART" id="SM00479"/>
    </source>
</evidence>
<dbReference type="InterPro" id="IPR013520">
    <property type="entry name" value="Ribonucl_H"/>
</dbReference>
<comment type="caution">
    <text evidence="5">The sequence shown here is derived from an EMBL/GenBank/DDBJ whole genome shotgun (WGS) entry which is preliminary data.</text>
</comment>
<dbReference type="SUPFAM" id="SSF53098">
    <property type="entry name" value="Ribonuclease H-like"/>
    <property type="match status" value="1"/>
</dbReference>
<protein>
    <submittedName>
        <fullName evidence="5">DNA polymerase III subunit epsilon</fullName>
    </submittedName>
</protein>
<dbReference type="SUPFAM" id="SSF52113">
    <property type="entry name" value="BRCT domain"/>
    <property type="match status" value="1"/>
</dbReference>
<sequence length="419" mass="45598">MTGYTVIDVETTGLVPERGDRVVEIGIVKVSDFGEIQEHWSTLVNPQRDVGPTRIHGITASDVRDAPTFAEIAPYVLGALGGRTVVAHNAVFDLRFLASELVHAGVALTDLPLLGLCTMQWSSTYLSAPSRRLIDCCTACGVELHDAHSAHADALAAAGLLAHYLDVSRFEPPWGDTVTATRKYAWPPYGDSYPELRMVHRDAARAAQRDDAWLERIVSRMPRSADYRVESYLDVLEMALLDRFLAEHEKDQLVAVATAAGLTRGMVLDVHGSYLEAMARAALDDGVVTTEERRELDHVAAMLGLRPGDVDAALRVATVAIERETPATDGAIATAGIVLERGDRVVFTGEMRRERSEWEILVRSHGLEPGGVTKKTKVVVASDPNSLSGKAVKARSYGVPIVTEASFERMFTAWTRGTA</sequence>
<dbReference type="Gene3D" id="3.40.50.10190">
    <property type="entry name" value="BRCT domain"/>
    <property type="match status" value="1"/>
</dbReference>
<dbReference type="PANTHER" id="PTHR30231">
    <property type="entry name" value="DNA POLYMERASE III SUBUNIT EPSILON"/>
    <property type="match status" value="1"/>
</dbReference>
<dbReference type="SMART" id="SM00479">
    <property type="entry name" value="EXOIII"/>
    <property type="match status" value="1"/>
</dbReference>
<dbReference type="EMBL" id="JAKRCV010000001">
    <property type="protein sequence ID" value="MCG7320454.1"/>
    <property type="molecule type" value="Genomic_DNA"/>
</dbReference>
<name>A0ABS9PY74_9MICO</name>
<keyword evidence="2" id="KW-0378">Hydrolase</keyword>
<dbReference type="Proteomes" id="UP001521931">
    <property type="component" value="Unassembled WGS sequence"/>
</dbReference>
<dbReference type="InterPro" id="IPR036420">
    <property type="entry name" value="BRCT_dom_sf"/>
</dbReference>
<gene>
    <name evidence="5" type="ORF">MHL29_00895</name>
</gene>
<keyword evidence="6" id="KW-1185">Reference proteome</keyword>
<dbReference type="InterPro" id="IPR029024">
    <property type="entry name" value="TerB-like"/>
</dbReference>
<dbReference type="Pfam" id="PF00929">
    <property type="entry name" value="RNase_T"/>
    <property type="match status" value="1"/>
</dbReference>
<dbReference type="SUPFAM" id="SSF158682">
    <property type="entry name" value="TerB-like"/>
    <property type="match status" value="1"/>
</dbReference>
<keyword evidence="1" id="KW-0540">Nuclease</keyword>
<dbReference type="InterPro" id="IPR036397">
    <property type="entry name" value="RNaseH_sf"/>
</dbReference>
<evidence type="ECO:0000256" key="3">
    <source>
        <dbReference type="ARBA" id="ARBA00022839"/>
    </source>
</evidence>
<evidence type="ECO:0000256" key="2">
    <source>
        <dbReference type="ARBA" id="ARBA00022801"/>
    </source>
</evidence>
<evidence type="ECO:0000256" key="1">
    <source>
        <dbReference type="ARBA" id="ARBA00022722"/>
    </source>
</evidence>
<evidence type="ECO:0000313" key="5">
    <source>
        <dbReference type="EMBL" id="MCG7320454.1"/>
    </source>
</evidence>